<dbReference type="InterPro" id="IPR036291">
    <property type="entry name" value="NAD(P)-bd_dom_sf"/>
</dbReference>
<evidence type="ECO:0000313" key="12">
    <source>
        <dbReference type="Proteomes" id="UP000754644"/>
    </source>
</evidence>
<feature type="transmembrane region" description="Helical" evidence="9">
    <location>
        <begin position="100"/>
        <end position="120"/>
    </location>
</feature>
<dbReference type="PANTHER" id="PTHR32507:SF0">
    <property type="entry name" value="NA(+)_H(+) ANTIPORTER 2-RELATED"/>
    <property type="match status" value="1"/>
</dbReference>
<keyword evidence="5 9" id="KW-0812">Transmembrane</keyword>
<dbReference type="GO" id="GO:0015297">
    <property type="term" value="F:antiporter activity"/>
    <property type="evidence" value="ECO:0007669"/>
    <property type="project" value="UniProtKB-KW"/>
</dbReference>
<dbReference type="GO" id="GO:1902600">
    <property type="term" value="P:proton transmembrane transport"/>
    <property type="evidence" value="ECO:0007669"/>
    <property type="project" value="InterPro"/>
</dbReference>
<dbReference type="InterPro" id="IPR006153">
    <property type="entry name" value="Cation/H_exchanger_TM"/>
</dbReference>
<dbReference type="GO" id="GO:0005886">
    <property type="term" value="C:plasma membrane"/>
    <property type="evidence" value="ECO:0007669"/>
    <property type="project" value="UniProtKB-SubCell"/>
</dbReference>
<dbReference type="SUPFAM" id="SSF51735">
    <property type="entry name" value="NAD(P)-binding Rossmann-fold domains"/>
    <property type="match status" value="1"/>
</dbReference>
<feature type="transmembrane region" description="Helical" evidence="9">
    <location>
        <begin position="62"/>
        <end position="79"/>
    </location>
</feature>
<keyword evidence="2" id="KW-0813">Transport</keyword>
<evidence type="ECO:0000256" key="2">
    <source>
        <dbReference type="ARBA" id="ARBA00022448"/>
    </source>
</evidence>
<dbReference type="Proteomes" id="UP000754644">
    <property type="component" value="Unassembled WGS sequence"/>
</dbReference>
<feature type="transmembrane region" description="Helical" evidence="9">
    <location>
        <begin position="227"/>
        <end position="244"/>
    </location>
</feature>
<dbReference type="Pfam" id="PF00999">
    <property type="entry name" value="Na_H_Exchanger"/>
    <property type="match status" value="1"/>
</dbReference>
<evidence type="ECO:0000256" key="8">
    <source>
        <dbReference type="ARBA" id="ARBA00023136"/>
    </source>
</evidence>
<feature type="transmembrane region" description="Helical" evidence="9">
    <location>
        <begin position="38"/>
        <end position="56"/>
    </location>
</feature>
<sequence length="614" mass="66041">MGFAREIHLSFSLLGLLAGISLLAIIAQLAAWRLRLPAILFLLLAGIVVGPVLGWLSPDALFGDLLFPLVSLAVAVILFEGSMTLRFSELQEMGKTVRNLVTIGALVTWLITSIATHYFIGFDLKLAFLFGAVVVVTGLTVIVPMLRTVRPNGRISNVLRWEGIIIDPLGALLAVLAFDFYIASAGESAFISIALAFGEIVAVGTVAGLLAGFGLGQLLKHYLIPEYLRSVVTLLLVFVVFVIADELVHESGLLAVTIFGITLANLPDVEIEDILDFKETLSILLISGLFILLAARIDPVAFMSVGLGALLLLGTVMLVARPVSVMLSTLGSSLTVQERLLIAWIGPRGIVCAAVAALFALRLEALAVPEANLFVPLAFFIILGTVVIQGLSAKHVAHWLGVRDPAPSGVLITGGGLVARRIAKALQTAEIKAVIADSDYENIRLARMEGLETYYGNPMSEHGDRHLELAGLGRLLTMSGRVNLDAVMAMNFRPVFGAQNIYELPINVDGLKTKHQVASRLRGKHLFGEKVTYNLLAGRLNSRAEIKSTLLTAEYGLEAYAASYAGRHLLLFAIDPEGRLQIYTEVPNFTAEPGWRVISLVEPEAETEAETTVG</sequence>
<evidence type="ECO:0000256" key="5">
    <source>
        <dbReference type="ARBA" id="ARBA00022692"/>
    </source>
</evidence>
<feature type="transmembrane region" description="Helical" evidence="9">
    <location>
        <begin position="373"/>
        <end position="393"/>
    </location>
</feature>
<proteinExistence type="predicted"/>
<feature type="transmembrane region" description="Helical" evidence="9">
    <location>
        <begin position="158"/>
        <end position="183"/>
    </location>
</feature>
<evidence type="ECO:0000256" key="4">
    <source>
        <dbReference type="ARBA" id="ARBA00022475"/>
    </source>
</evidence>
<evidence type="ECO:0000256" key="6">
    <source>
        <dbReference type="ARBA" id="ARBA00022989"/>
    </source>
</evidence>
<reference evidence="11" key="1">
    <citation type="submission" date="2020-05" db="EMBL/GenBank/DDBJ databases">
        <title>Sulfur intermediates as new biogeochemical hubs in an aquatic model microbial ecosystem.</title>
        <authorList>
            <person name="Vigneron A."/>
        </authorList>
    </citation>
    <scope>NUCLEOTIDE SEQUENCE</scope>
    <source>
        <strain evidence="11">Bin.250</strain>
    </source>
</reference>
<keyword evidence="4" id="KW-1003">Cell membrane</keyword>
<keyword evidence="3" id="KW-0050">Antiport</keyword>
<feature type="transmembrane region" description="Helical" evidence="9">
    <location>
        <begin position="189"/>
        <end position="215"/>
    </location>
</feature>
<dbReference type="Gene3D" id="1.20.1530.20">
    <property type="match status" value="1"/>
</dbReference>
<comment type="caution">
    <text evidence="11">The sequence shown here is derived from an EMBL/GenBank/DDBJ whole genome shotgun (WGS) entry which is preliminary data.</text>
</comment>
<name>A0A972VZ53_9GAMM</name>
<keyword evidence="6 9" id="KW-1133">Transmembrane helix</keyword>
<evidence type="ECO:0000313" key="11">
    <source>
        <dbReference type="EMBL" id="NQV65317.1"/>
    </source>
</evidence>
<feature type="transmembrane region" description="Helical" evidence="9">
    <location>
        <begin position="12"/>
        <end position="31"/>
    </location>
</feature>
<comment type="subcellular location">
    <subcellularLocation>
        <location evidence="1">Cell membrane</location>
        <topology evidence="1">Multi-pass membrane protein</topology>
    </subcellularLocation>
</comment>
<evidence type="ECO:0000256" key="3">
    <source>
        <dbReference type="ARBA" id="ARBA00022449"/>
    </source>
</evidence>
<feature type="transmembrane region" description="Helical" evidence="9">
    <location>
        <begin position="301"/>
        <end position="320"/>
    </location>
</feature>
<evidence type="ECO:0000259" key="10">
    <source>
        <dbReference type="Pfam" id="PF00999"/>
    </source>
</evidence>
<dbReference type="AlphaFoldDB" id="A0A972VZ53"/>
<gene>
    <name evidence="11" type="ORF">HQ497_08120</name>
</gene>
<accession>A0A972VZ53</accession>
<feature type="transmembrane region" description="Helical" evidence="9">
    <location>
        <begin position="279"/>
        <end position="295"/>
    </location>
</feature>
<keyword evidence="8 9" id="KW-0472">Membrane</keyword>
<dbReference type="Gene3D" id="3.40.50.720">
    <property type="entry name" value="NAD(P)-binding Rossmann-like Domain"/>
    <property type="match status" value="1"/>
</dbReference>
<feature type="transmembrane region" description="Helical" evidence="9">
    <location>
        <begin position="126"/>
        <end position="146"/>
    </location>
</feature>
<dbReference type="InterPro" id="IPR038770">
    <property type="entry name" value="Na+/solute_symporter_sf"/>
</dbReference>
<evidence type="ECO:0000256" key="7">
    <source>
        <dbReference type="ARBA" id="ARBA00023065"/>
    </source>
</evidence>
<evidence type="ECO:0000256" key="9">
    <source>
        <dbReference type="SAM" id="Phobius"/>
    </source>
</evidence>
<dbReference type="EMBL" id="JABMOJ010000301">
    <property type="protein sequence ID" value="NQV65317.1"/>
    <property type="molecule type" value="Genomic_DNA"/>
</dbReference>
<protein>
    <submittedName>
        <fullName evidence="11">Sodium:proton antiporter</fullName>
    </submittedName>
</protein>
<feature type="domain" description="Cation/H+ exchanger transmembrane" evidence="10">
    <location>
        <begin position="22"/>
        <end position="397"/>
    </location>
</feature>
<dbReference type="PANTHER" id="PTHR32507">
    <property type="entry name" value="NA(+)/H(+) ANTIPORTER 1"/>
    <property type="match status" value="1"/>
</dbReference>
<feature type="transmembrane region" description="Helical" evidence="9">
    <location>
        <begin position="341"/>
        <end position="361"/>
    </location>
</feature>
<organism evidence="11 12">
    <name type="scientific">SAR86 cluster bacterium</name>
    <dbReference type="NCBI Taxonomy" id="2030880"/>
    <lineage>
        <taxon>Bacteria</taxon>
        <taxon>Pseudomonadati</taxon>
        <taxon>Pseudomonadota</taxon>
        <taxon>Gammaproteobacteria</taxon>
        <taxon>SAR86 cluster</taxon>
    </lineage>
</organism>
<evidence type="ECO:0000256" key="1">
    <source>
        <dbReference type="ARBA" id="ARBA00004651"/>
    </source>
</evidence>
<keyword evidence="7" id="KW-0406">Ion transport</keyword>